<dbReference type="PRINTS" id="PR00057">
    <property type="entry name" value="NFKBTNSCPFCT"/>
</dbReference>
<dbReference type="GO" id="GO:0034097">
    <property type="term" value="P:response to cytokine"/>
    <property type="evidence" value="ECO:0007669"/>
    <property type="project" value="TreeGrafter"/>
</dbReference>
<dbReference type="GO" id="GO:0038061">
    <property type="term" value="P:non-canonical NF-kappaB signal transduction"/>
    <property type="evidence" value="ECO:0007669"/>
    <property type="project" value="TreeGrafter"/>
</dbReference>
<dbReference type="InterPro" id="IPR011539">
    <property type="entry name" value="RHD_DNA_bind_dom"/>
</dbReference>
<feature type="domain" description="RHD" evidence="1">
    <location>
        <begin position="12"/>
        <end position="190"/>
    </location>
</feature>
<dbReference type="Gene3D" id="2.60.40.340">
    <property type="entry name" value="Rel homology domain (RHD), DNA-binding domain"/>
    <property type="match status" value="1"/>
</dbReference>
<dbReference type="GO" id="GO:0033554">
    <property type="term" value="P:cellular response to stress"/>
    <property type="evidence" value="ECO:0007669"/>
    <property type="project" value="TreeGrafter"/>
</dbReference>
<reference evidence="2" key="1">
    <citation type="submission" date="2022-12" db="EMBL/GenBank/DDBJ databases">
        <title>Genome assemblies of Blomia tropicalis.</title>
        <authorList>
            <person name="Cui Y."/>
        </authorList>
    </citation>
    <scope>NUCLEOTIDE SEQUENCE</scope>
    <source>
        <tissue evidence="2">Adult mites</tissue>
    </source>
</reference>
<comment type="caution">
    <text evidence="2">The sequence shown here is derived from an EMBL/GenBank/DDBJ whole genome shotgun (WGS) entry which is preliminary data.</text>
</comment>
<dbReference type="InterPro" id="IPR032397">
    <property type="entry name" value="RHD_dimer"/>
</dbReference>
<dbReference type="InterPro" id="IPR000451">
    <property type="entry name" value="NFkB/Dor"/>
</dbReference>
<dbReference type="GO" id="GO:0000978">
    <property type="term" value="F:RNA polymerase II cis-regulatory region sequence-specific DNA binding"/>
    <property type="evidence" value="ECO:0007669"/>
    <property type="project" value="TreeGrafter"/>
</dbReference>
<dbReference type="GO" id="GO:0000981">
    <property type="term" value="F:DNA-binding transcription factor activity, RNA polymerase II-specific"/>
    <property type="evidence" value="ECO:0007669"/>
    <property type="project" value="TreeGrafter"/>
</dbReference>
<dbReference type="OMA" id="KGTCQGQ"/>
<dbReference type="PROSITE" id="PS01204">
    <property type="entry name" value="REL_1"/>
    <property type="match status" value="1"/>
</dbReference>
<dbReference type="Pfam" id="PF16179">
    <property type="entry name" value="RHD_dimer"/>
    <property type="match status" value="1"/>
</dbReference>
<gene>
    <name evidence="2" type="ORF">RDWZM_001703</name>
</gene>
<dbReference type="SUPFAM" id="SSF49417">
    <property type="entry name" value="p53-like transcription factors"/>
    <property type="match status" value="1"/>
</dbReference>
<dbReference type="InterPro" id="IPR014756">
    <property type="entry name" value="Ig_E-set"/>
</dbReference>
<evidence type="ECO:0000313" key="3">
    <source>
        <dbReference type="Proteomes" id="UP001142055"/>
    </source>
</evidence>
<dbReference type="PROSITE" id="PS50254">
    <property type="entry name" value="REL_2"/>
    <property type="match status" value="1"/>
</dbReference>
<dbReference type="GO" id="GO:0005737">
    <property type="term" value="C:cytoplasm"/>
    <property type="evidence" value="ECO:0007669"/>
    <property type="project" value="InterPro"/>
</dbReference>
<dbReference type="InterPro" id="IPR013783">
    <property type="entry name" value="Ig-like_fold"/>
</dbReference>
<dbReference type="Proteomes" id="UP001142055">
    <property type="component" value="Chromosome 1"/>
</dbReference>
<accession>A0A9Q0MB51</accession>
<protein>
    <recommendedName>
        <fullName evidence="1">RHD domain-containing protein</fullName>
    </recommendedName>
</protein>
<dbReference type="AlphaFoldDB" id="A0A9Q0MB51"/>
<proteinExistence type="predicted"/>
<name>A0A9Q0MB51_BLOTA</name>
<evidence type="ECO:0000259" key="1">
    <source>
        <dbReference type="PROSITE" id="PS50254"/>
    </source>
</evidence>
<dbReference type="GO" id="GO:0045087">
    <property type="term" value="P:innate immune response"/>
    <property type="evidence" value="ECO:0007669"/>
    <property type="project" value="TreeGrafter"/>
</dbReference>
<dbReference type="GO" id="GO:0005634">
    <property type="term" value="C:nucleus"/>
    <property type="evidence" value="ECO:0007669"/>
    <property type="project" value="TreeGrafter"/>
</dbReference>
<dbReference type="InterPro" id="IPR037059">
    <property type="entry name" value="RHD_DNA_bind_dom_sf"/>
</dbReference>
<dbReference type="GO" id="GO:0045944">
    <property type="term" value="P:positive regulation of transcription by RNA polymerase II"/>
    <property type="evidence" value="ECO:0007669"/>
    <property type="project" value="TreeGrafter"/>
</dbReference>
<sequence>MDFECVNSSTKCKQPYAYIVEQPAKCGVRFRYECEGRISSAIPGSSATNSCYSFPTIAVANHSGPVKVIVSCVTKNAPYRPHPHNLIGKKYCDRGISVTIFSEPICQFTNLGILCAKRKDVKERLRMREQLRIDPFGTGFNHRSHTFKLIDLNVIRLCFQCYLPNPVDGEFTIALDPIVSDEIYDKKAMSELSIIRLSHYSATTTGGEQVIMLCDRVLKDDIQIRFFRNCPRSGQLIWERYAQFGPNDIHKHFAITFVVPAYDMVMSADEYQVTVNVQLRRPSDGCLSEPITFDYFNMVPYGDSSGDGEQQINLQNNNMTNFVYGEPMMNDTNVGWNHSKIESTIKCEQFDEYGCKQLNHPIIGFQSTPINQFINTFHPNNSMLVDISQSITHNK</sequence>
<dbReference type="SUPFAM" id="SSF81296">
    <property type="entry name" value="E set domains"/>
    <property type="match status" value="1"/>
</dbReference>
<evidence type="ECO:0000313" key="2">
    <source>
        <dbReference type="EMBL" id="KAJ6223158.1"/>
    </source>
</evidence>
<dbReference type="EMBL" id="JAPWDV010000001">
    <property type="protein sequence ID" value="KAJ6223158.1"/>
    <property type="molecule type" value="Genomic_DNA"/>
</dbReference>
<dbReference type="PANTHER" id="PTHR24169">
    <property type="entry name" value="NUCLEAR FACTOR NF-KAPPA-B PROTEIN"/>
    <property type="match status" value="1"/>
</dbReference>
<dbReference type="GO" id="GO:0007249">
    <property type="term" value="P:canonical NF-kappaB signal transduction"/>
    <property type="evidence" value="ECO:0007669"/>
    <property type="project" value="TreeGrafter"/>
</dbReference>
<keyword evidence="3" id="KW-1185">Reference proteome</keyword>
<dbReference type="Gene3D" id="2.60.40.10">
    <property type="entry name" value="Immunoglobulins"/>
    <property type="match status" value="1"/>
</dbReference>
<dbReference type="InterPro" id="IPR008967">
    <property type="entry name" value="p53-like_TF_DNA-bd_sf"/>
</dbReference>
<dbReference type="InterPro" id="IPR030492">
    <property type="entry name" value="RHD_CS"/>
</dbReference>
<organism evidence="2 3">
    <name type="scientific">Blomia tropicalis</name>
    <name type="common">Mite</name>
    <dbReference type="NCBI Taxonomy" id="40697"/>
    <lineage>
        <taxon>Eukaryota</taxon>
        <taxon>Metazoa</taxon>
        <taxon>Ecdysozoa</taxon>
        <taxon>Arthropoda</taxon>
        <taxon>Chelicerata</taxon>
        <taxon>Arachnida</taxon>
        <taxon>Acari</taxon>
        <taxon>Acariformes</taxon>
        <taxon>Sarcoptiformes</taxon>
        <taxon>Astigmata</taxon>
        <taxon>Glycyphagoidea</taxon>
        <taxon>Echimyopodidae</taxon>
        <taxon>Blomia</taxon>
    </lineage>
</organism>
<dbReference type="PANTHER" id="PTHR24169:SF25">
    <property type="entry name" value="DORSAL-RELATED IMMUNITY FACTOR DIF-RELATED"/>
    <property type="match status" value="1"/>
</dbReference>
<dbReference type="Pfam" id="PF00554">
    <property type="entry name" value="RHD_DNA_bind"/>
    <property type="match status" value="1"/>
</dbReference>